<sequence length="54" mass="6403">MKQKVDKSPPFTLEIMMHRVESPVNRLEGYRSQMDLLDTQYAIKWKVFFTTLPG</sequence>
<accession>A0A6A1UR84</accession>
<dbReference type="EMBL" id="RXIC02000026">
    <property type="protein sequence ID" value="KAB1202791.1"/>
    <property type="molecule type" value="Genomic_DNA"/>
</dbReference>
<comment type="caution">
    <text evidence="1">The sequence shown here is derived from an EMBL/GenBank/DDBJ whole genome shotgun (WGS) entry which is preliminary data.</text>
</comment>
<keyword evidence="2" id="KW-1185">Reference proteome</keyword>
<protein>
    <submittedName>
        <fullName evidence="1">Uncharacterized protein</fullName>
    </submittedName>
</protein>
<evidence type="ECO:0000313" key="1">
    <source>
        <dbReference type="EMBL" id="KAB1202791.1"/>
    </source>
</evidence>
<proteinExistence type="predicted"/>
<gene>
    <name evidence="1" type="ORF">CJ030_MR8G022199</name>
</gene>
<dbReference type="AlphaFoldDB" id="A0A6A1UR84"/>
<dbReference type="Proteomes" id="UP000516437">
    <property type="component" value="Chromosome 8"/>
</dbReference>
<organism evidence="1 2">
    <name type="scientific">Morella rubra</name>
    <name type="common">Chinese bayberry</name>
    <dbReference type="NCBI Taxonomy" id="262757"/>
    <lineage>
        <taxon>Eukaryota</taxon>
        <taxon>Viridiplantae</taxon>
        <taxon>Streptophyta</taxon>
        <taxon>Embryophyta</taxon>
        <taxon>Tracheophyta</taxon>
        <taxon>Spermatophyta</taxon>
        <taxon>Magnoliopsida</taxon>
        <taxon>eudicotyledons</taxon>
        <taxon>Gunneridae</taxon>
        <taxon>Pentapetalae</taxon>
        <taxon>rosids</taxon>
        <taxon>fabids</taxon>
        <taxon>Fagales</taxon>
        <taxon>Myricaceae</taxon>
        <taxon>Morella</taxon>
    </lineage>
</organism>
<dbReference type="OrthoDB" id="1934512at2759"/>
<reference evidence="1 2" key="1">
    <citation type="journal article" date="2019" name="Plant Biotechnol. J.">
        <title>The red bayberry genome and genetic basis of sex determination.</title>
        <authorList>
            <person name="Jia H.M."/>
            <person name="Jia H.J."/>
            <person name="Cai Q.L."/>
            <person name="Wang Y."/>
            <person name="Zhao H.B."/>
            <person name="Yang W.F."/>
            <person name="Wang G.Y."/>
            <person name="Li Y.H."/>
            <person name="Zhan D.L."/>
            <person name="Shen Y.T."/>
            <person name="Niu Q.F."/>
            <person name="Chang L."/>
            <person name="Qiu J."/>
            <person name="Zhao L."/>
            <person name="Xie H.B."/>
            <person name="Fu W.Y."/>
            <person name="Jin J."/>
            <person name="Li X.W."/>
            <person name="Jiao Y."/>
            <person name="Zhou C.C."/>
            <person name="Tu T."/>
            <person name="Chai C.Y."/>
            <person name="Gao J.L."/>
            <person name="Fan L.J."/>
            <person name="van de Weg E."/>
            <person name="Wang J.Y."/>
            <person name="Gao Z.S."/>
        </authorList>
    </citation>
    <scope>NUCLEOTIDE SEQUENCE [LARGE SCALE GENOMIC DNA]</scope>
    <source>
        <tissue evidence="1">Leaves</tissue>
    </source>
</reference>
<evidence type="ECO:0000313" key="2">
    <source>
        <dbReference type="Proteomes" id="UP000516437"/>
    </source>
</evidence>
<name>A0A6A1UR84_9ROSI</name>